<sequence length="162" mass="18353">MKRTLVSGVAAVILATPALAIVQERQLSADERIETVEQWYATRDYSMLADELDWRHAPGFFGGETLTTRAQVEEQLAPFYFEMFDNIAVKIEKVEASEQSVFSFGTYVFTPRNTDTIHRAPFIHVWTVDADGKLDTLVQYADTYLINRALSDARVLTSPARE</sequence>
<dbReference type="AlphaFoldDB" id="A0A3M0BZJ2"/>
<dbReference type="Gene3D" id="3.10.450.50">
    <property type="match status" value="1"/>
</dbReference>
<evidence type="ECO:0000313" key="2">
    <source>
        <dbReference type="EMBL" id="RMB02005.1"/>
    </source>
</evidence>
<keyword evidence="3" id="KW-1185">Reference proteome</keyword>
<comment type="caution">
    <text evidence="2">The sequence shown here is derived from an EMBL/GenBank/DDBJ whole genome shotgun (WGS) entry which is preliminary data.</text>
</comment>
<dbReference type="EMBL" id="REFR01000015">
    <property type="protein sequence ID" value="RMB02005.1"/>
    <property type="molecule type" value="Genomic_DNA"/>
</dbReference>
<keyword evidence="2" id="KW-0413">Isomerase</keyword>
<gene>
    <name evidence="2" type="ORF">BXY39_3515</name>
</gene>
<reference evidence="2 3" key="1">
    <citation type="submission" date="2018-10" db="EMBL/GenBank/DDBJ databases">
        <title>Genomic Encyclopedia of Archaeal and Bacterial Type Strains, Phase II (KMG-II): from individual species to whole genera.</title>
        <authorList>
            <person name="Goeker M."/>
        </authorList>
    </citation>
    <scope>NUCLEOTIDE SEQUENCE [LARGE SCALE GENOMIC DNA]</scope>
    <source>
        <strain evidence="2 3">DSM 25217</strain>
    </source>
</reference>
<dbReference type="SUPFAM" id="SSF54427">
    <property type="entry name" value="NTF2-like"/>
    <property type="match status" value="1"/>
</dbReference>
<evidence type="ECO:0000313" key="3">
    <source>
        <dbReference type="Proteomes" id="UP000271227"/>
    </source>
</evidence>
<dbReference type="OrthoDB" id="8451859at2"/>
<protein>
    <submittedName>
        <fullName evidence="2">Ketosteroid isomerase-like protein</fullName>
    </submittedName>
</protein>
<dbReference type="Proteomes" id="UP000271227">
    <property type="component" value="Unassembled WGS sequence"/>
</dbReference>
<feature type="signal peptide" evidence="1">
    <location>
        <begin position="1"/>
        <end position="20"/>
    </location>
</feature>
<dbReference type="InterPro" id="IPR032710">
    <property type="entry name" value="NTF2-like_dom_sf"/>
</dbReference>
<dbReference type="InParanoid" id="A0A3M0BZJ2"/>
<name>A0A3M0BZJ2_9PROT</name>
<dbReference type="RefSeq" id="WP_147453621.1">
    <property type="nucleotide sequence ID" value="NZ_REFR01000015.1"/>
</dbReference>
<feature type="chain" id="PRO_5018062613" evidence="1">
    <location>
        <begin position="21"/>
        <end position="162"/>
    </location>
</feature>
<accession>A0A3M0BZJ2</accession>
<keyword evidence="1" id="KW-0732">Signal</keyword>
<organism evidence="2 3">
    <name type="scientific">Eilatimonas milleporae</name>
    <dbReference type="NCBI Taxonomy" id="911205"/>
    <lineage>
        <taxon>Bacteria</taxon>
        <taxon>Pseudomonadati</taxon>
        <taxon>Pseudomonadota</taxon>
        <taxon>Alphaproteobacteria</taxon>
        <taxon>Kordiimonadales</taxon>
        <taxon>Kordiimonadaceae</taxon>
        <taxon>Eilatimonas</taxon>
    </lineage>
</organism>
<proteinExistence type="predicted"/>
<evidence type="ECO:0000256" key="1">
    <source>
        <dbReference type="SAM" id="SignalP"/>
    </source>
</evidence>
<dbReference type="GO" id="GO:0016853">
    <property type="term" value="F:isomerase activity"/>
    <property type="evidence" value="ECO:0007669"/>
    <property type="project" value="UniProtKB-KW"/>
</dbReference>